<evidence type="ECO:0000313" key="2">
    <source>
        <dbReference type="Proteomes" id="UP000812287"/>
    </source>
</evidence>
<evidence type="ECO:0000313" key="1">
    <source>
        <dbReference type="EMBL" id="KAG7446105.1"/>
    </source>
</evidence>
<dbReference type="GeneID" id="66106498"/>
<dbReference type="RefSeq" id="XP_043039605.1">
    <property type="nucleotide sequence ID" value="XM_043184201.1"/>
</dbReference>
<keyword evidence="2" id="KW-1185">Reference proteome</keyword>
<sequence length="197" mass="22141">MTLMIRTQLEMLLHVATGHLNNEASEELLSPFELHAVEQCVHDRVPTFPPDDWTPEASYIAVLTTLLLERTERYHAQSCLPSSISAPPAAPQNPSAFSPQVGSRIDQIILLESLEERDAGIDERRRSSNFPGQVVCTFQLPMLYKRTLGMLHRGFDLANRVPFEQMHIRSPGLQDSRRALLHNAKLVKLLYSPSSGC</sequence>
<dbReference type="Proteomes" id="UP000812287">
    <property type="component" value="Unassembled WGS sequence"/>
</dbReference>
<gene>
    <name evidence="1" type="ORF">BT62DRAFT_920142</name>
</gene>
<proteinExistence type="predicted"/>
<name>A0A9P8ASH0_9AGAR</name>
<accession>A0A9P8ASH0</accession>
<comment type="caution">
    <text evidence="1">The sequence shown here is derived from an EMBL/GenBank/DDBJ whole genome shotgun (WGS) entry which is preliminary data.</text>
</comment>
<dbReference type="AlphaFoldDB" id="A0A9P8ASH0"/>
<dbReference type="EMBL" id="MU250535">
    <property type="protein sequence ID" value="KAG7446105.1"/>
    <property type="molecule type" value="Genomic_DNA"/>
</dbReference>
<organism evidence="1 2">
    <name type="scientific">Guyanagaster necrorhizus</name>
    <dbReference type="NCBI Taxonomy" id="856835"/>
    <lineage>
        <taxon>Eukaryota</taxon>
        <taxon>Fungi</taxon>
        <taxon>Dikarya</taxon>
        <taxon>Basidiomycota</taxon>
        <taxon>Agaricomycotina</taxon>
        <taxon>Agaricomycetes</taxon>
        <taxon>Agaricomycetidae</taxon>
        <taxon>Agaricales</taxon>
        <taxon>Marasmiineae</taxon>
        <taxon>Physalacriaceae</taxon>
        <taxon>Guyanagaster</taxon>
    </lineage>
</organism>
<reference evidence="1" key="1">
    <citation type="submission" date="2020-11" db="EMBL/GenBank/DDBJ databases">
        <title>Adaptations for nitrogen fixation in a non-lichenized fungal sporocarp promotes dispersal by wood-feeding termites.</title>
        <authorList>
            <consortium name="DOE Joint Genome Institute"/>
            <person name="Koch R.A."/>
            <person name="Yoon G."/>
            <person name="Arayal U."/>
            <person name="Lail K."/>
            <person name="Amirebrahimi M."/>
            <person name="Labutti K."/>
            <person name="Lipzen A."/>
            <person name="Riley R."/>
            <person name="Barry K."/>
            <person name="Henrissat B."/>
            <person name="Grigoriev I.V."/>
            <person name="Herr J.R."/>
            <person name="Aime M.C."/>
        </authorList>
    </citation>
    <scope>NUCLEOTIDE SEQUENCE</scope>
    <source>
        <strain evidence="1">MCA 3950</strain>
    </source>
</reference>
<protein>
    <submittedName>
        <fullName evidence="1">Uncharacterized protein</fullName>
    </submittedName>
</protein>